<comment type="subcellular location">
    <subcellularLocation>
        <location evidence="1">Mitochondrion inner membrane</location>
        <topology evidence="1">Single-pass membrane protein</topology>
    </subcellularLocation>
</comment>
<dbReference type="GO" id="GO:0015031">
    <property type="term" value="P:protein transport"/>
    <property type="evidence" value="ECO:0007669"/>
    <property type="project" value="UniProtKB-KW"/>
</dbReference>
<dbReference type="PROSITE" id="PS50969">
    <property type="entry name" value="FCP1"/>
    <property type="match status" value="1"/>
</dbReference>
<dbReference type="InterPro" id="IPR050365">
    <property type="entry name" value="TIM50"/>
</dbReference>
<dbReference type="EMBL" id="RXIC02000020">
    <property type="protein sequence ID" value="KAB1221268.1"/>
    <property type="molecule type" value="Genomic_DNA"/>
</dbReference>
<dbReference type="SMART" id="SM00577">
    <property type="entry name" value="CPDc"/>
    <property type="match status" value="1"/>
</dbReference>
<dbReference type="PANTHER" id="PTHR12210">
    <property type="entry name" value="DULLARD PROTEIN PHOSPHATASE"/>
    <property type="match status" value="1"/>
</dbReference>
<dbReference type="Gene3D" id="3.40.50.1000">
    <property type="entry name" value="HAD superfamily/HAD-like"/>
    <property type="match status" value="1"/>
</dbReference>
<organism evidence="3 4">
    <name type="scientific">Morella rubra</name>
    <name type="common">Chinese bayberry</name>
    <dbReference type="NCBI Taxonomy" id="262757"/>
    <lineage>
        <taxon>Eukaryota</taxon>
        <taxon>Viridiplantae</taxon>
        <taxon>Streptophyta</taxon>
        <taxon>Embryophyta</taxon>
        <taxon>Tracheophyta</taxon>
        <taxon>Spermatophyta</taxon>
        <taxon>Magnoliopsida</taxon>
        <taxon>eudicotyledons</taxon>
        <taxon>Gunneridae</taxon>
        <taxon>Pentapetalae</taxon>
        <taxon>rosids</taxon>
        <taxon>fabids</taxon>
        <taxon>Fagales</taxon>
        <taxon>Myricaceae</taxon>
        <taxon>Morella</taxon>
    </lineage>
</organism>
<dbReference type="Pfam" id="PF03031">
    <property type="entry name" value="NIF"/>
    <property type="match status" value="1"/>
</dbReference>
<accession>A0A6A1WC62</accession>
<proteinExistence type="inferred from homology"/>
<reference evidence="3 4" key="1">
    <citation type="journal article" date="2019" name="Plant Biotechnol. J.">
        <title>The red bayberry genome and genetic basis of sex determination.</title>
        <authorList>
            <person name="Jia H.M."/>
            <person name="Jia H.J."/>
            <person name="Cai Q.L."/>
            <person name="Wang Y."/>
            <person name="Zhao H.B."/>
            <person name="Yang W.F."/>
            <person name="Wang G.Y."/>
            <person name="Li Y.H."/>
            <person name="Zhan D.L."/>
            <person name="Shen Y.T."/>
            <person name="Niu Q.F."/>
            <person name="Chang L."/>
            <person name="Qiu J."/>
            <person name="Zhao L."/>
            <person name="Xie H.B."/>
            <person name="Fu W.Y."/>
            <person name="Jin J."/>
            <person name="Li X.W."/>
            <person name="Jiao Y."/>
            <person name="Zhou C.C."/>
            <person name="Tu T."/>
            <person name="Chai C.Y."/>
            <person name="Gao J.L."/>
            <person name="Fan L.J."/>
            <person name="van de Weg E."/>
            <person name="Wang J.Y."/>
            <person name="Gao Z.S."/>
        </authorList>
    </citation>
    <scope>NUCLEOTIDE SEQUENCE [LARGE SCALE GENOMIC DNA]</scope>
    <source>
        <tissue evidence="3">Leaves</tissue>
    </source>
</reference>
<comment type="function">
    <text evidence="1">Essential component of the TIM23 complex, a complex that mediates the translocation of transit peptide-containing proteins across the mitochondrial inner membrane.</text>
</comment>
<comment type="caution">
    <text evidence="3">The sequence shown here is derived from an EMBL/GenBank/DDBJ whole genome shotgun (WGS) entry which is preliminary data.</text>
</comment>
<dbReference type="Proteomes" id="UP000516437">
    <property type="component" value="Chromosome 2"/>
</dbReference>
<comment type="similarity">
    <text evidence="1">Belongs to the TIM50 family.</text>
</comment>
<dbReference type="InterPro" id="IPR023214">
    <property type="entry name" value="HAD_sf"/>
</dbReference>
<keyword evidence="4" id="KW-1185">Reference proteome</keyword>
<dbReference type="SUPFAM" id="SSF56784">
    <property type="entry name" value="HAD-like"/>
    <property type="match status" value="1"/>
</dbReference>
<gene>
    <name evidence="3" type="ORF">CJ030_MR2G024916</name>
</gene>
<comment type="subunit">
    <text evidence="1">Component of the TIM23 complex.</text>
</comment>
<name>A0A6A1WC62_9ROSI</name>
<dbReference type="OrthoDB" id="1711508at2759"/>
<protein>
    <recommendedName>
        <fullName evidence="1">Mitochondrial import inner membrane translocase subunit TIM50</fullName>
    </recommendedName>
</protein>
<dbReference type="InterPro" id="IPR036412">
    <property type="entry name" value="HAD-like_sf"/>
</dbReference>
<evidence type="ECO:0000256" key="1">
    <source>
        <dbReference type="RuleBase" id="RU365079"/>
    </source>
</evidence>
<evidence type="ECO:0000259" key="2">
    <source>
        <dbReference type="PROSITE" id="PS50969"/>
    </source>
</evidence>
<dbReference type="AlphaFoldDB" id="A0A6A1WC62"/>
<keyword evidence="1" id="KW-0813">Transport</keyword>
<keyword evidence="1" id="KW-0809">Transit peptide</keyword>
<sequence length="231" mass="26341">MAEKITNLKNKCVLYENSDDDAEEDTGEDCGLALDKLNLGPRKKLLVLGLGGLLCHRVYHRVKSNIPVYRRHDASYGSFLVYKRPHCEEFMKFCFDRFEVAVWSSARGCFRHRTNDCLGYLMHQDECTDSGFKTLENMKKTIFLKDFKQIRNSGVQHSASNTLFIDDKPYTALLNPPHTAIFPEEYNVDQVHDAASGPRGDLRMYLDGLADAVDVPSYVKEHPFGHNTDTL</sequence>
<dbReference type="InterPro" id="IPR004274">
    <property type="entry name" value="FCP1_dom"/>
</dbReference>
<keyword evidence="1" id="KW-0653">Protein transport</keyword>
<dbReference type="GO" id="GO:0005744">
    <property type="term" value="C:TIM23 mitochondrial import inner membrane translocase complex"/>
    <property type="evidence" value="ECO:0007669"/>
    <property type="project" value="UniProtKB-UniRule"/>
</dbReference>
<evidence type="ECO:0000313" key="4">
    <source>
        <dbReference type="Proteomes" id="UP000516437"/>
    </source>
</evidence>
<evidence type="ECO:0000313" key="3">
    <source>
        <dbReference type="EMBL" id="KAB1221268.1"/>
    </source>
</evidence>
<keyword evidence="1" id="KW-0811">Translocation</keyword>
<keyword evidence="1" id="KW-0496">Mitochondrion</keyword>
<feature type="domain" description="FCP1 homology" evidence="2">
    <location>
        <begin position="39"/>
        <end position="209"/>
    </location>
</feature>